<proteinExistence type="predicted"/>
<dbReference type="Proteomes" id="UP000236569">
    <property type="component" value="Unassembled WGS sequence"/>
</dbReference>
<name>A0A2I9DRT3_9DEIO</name>
<reference evidence="3" key="1">
    <citation type="submission" date="2018-01" db="EMBL/GenBank/DDBJ databases">
        <title>Draft Genome Sequence of the Radioresistant Bacterium Deinococcus aerius TR0125, Isolated from the Higher Atmosphere above Japan.</title>
        <authorList>
            <person name="Satoh K."/>
            <person name="Arai H."/>
            <person name="Sanzen T."/>
            <person name="Kawaguchi Y."/>
            <person name="Hayashi H."/>
            <person name="Yokobori S."/>
            <person name="Yamagishi A."/>
            <person name="Oono Y."/>
            <person name="Narumi I."/>
        </authorList>
    </citation>
    <scope>NUCLEOTIDE SEQUENCE [LARGE SCALE GENOMIC DNA]</scope>
    <source>
        <strain evidence="3">TR0125</strain>
    </source>
</reference>
<feature type="region of interest" description="Disordered" evidence="1">
    <location>
        <begin position="63"/>
        <end position="95"/>
    </location>
</feature>
<evidence type="ECO:0000313" key="2">
    <source>
        <dbReference type="EMBL" id="GBF05097.1"/>
    </source>
</evidence>
<gene>
    <name evidence="2" type="ORF">DAERI_030263</name>
</gene>
<organism evidence="2 3">
    <name type="scientific">Deinococcus aerius</name>
    <dbReference type="NCBI Taxonomy" id="200253"/>
    <lineage>
        <taxon>Bacteria</taxon>
        <taxon>Thermotogati</taxon>
        <taxon>Deinococcota</taxon>
        <taxon>Deinococci</taxon>
        <taxon>Deinococcales</taxon>
        <taxon>Deinococcaceae</taxon>
        <taxon>Deinococcus</taxon>
    </lineage>
</organism>
<dbReference type="EMBL" id="BFAG01000003">
    <property type="protein sequence ID" value="GBF05097.1"/>
    <property type="molecule type" value="Genomic_DNA"/>
</dbReference>
<dbReference type="RefSeq" id="WP_103128538.1">
    <property type="nucleotide sequence ID" value="NZ_BFAG01000003.1"/>
</dbReference>
<comment type="caution">
    <text evidence="2">The sequence shown here is derived from an EMBL/GenBank/DDBJ whole genome shotgun (WGS) entry which is preliminary data.</text>
</comment>
<dbReference type="OrthoDB" id="71563at2"/>
<accession>A0A2I9DRT3</accession>
<protein>
    <submittedName>
        <fullName evidence="2">Uncharacterized protein</fullName>
    </submittedName>
</protein>
<evidence type="ECO:0000313" key="3">
    <source>
        <dbReference type="Proteomes" id="UP000236569"/>
    </source>
</evidence>
<keyword evidence="3" id="KW-1185">Reference proteome</keyword>
<dbReference type="AlphaFoldDB" id="A0A2I9DRT3"/>
<sequence length="95" mass="10535">MTYARQPLPPALPLTPARADGEVFGTLIAEVLTPDGRLSVPLLPDWELRAWFVARLGDATLEARPRRPGLGPADLDRELRRAGYTPLGPLRRARR</sequence>
<evidence type="ECO:0000256" key="1">
    <source>
        <dbReference type="SAM" id="MobiDB-lite"/>
    </source>
</evidence>